<evidence type="ECO:0000256" key="9">
    <source>
        <dbReference type="RuleBase" id="RU361169"/>
    </source>
</evidence>
<evidence type="ECO:0000313" key="12">
    <source>
        <dbReference type="Proteomes" id="UP000239757"/>
    </source>
</evidence>
<evidence type="ECO:0000259" key="10">
    <source>
        <dbReference type="Pfam" id="PF20429"/>
    </source>
</evidence>
<dbReference type="SUPFAM" id="SSF51126">
    <property type="entry name" value="Pectin lyase-like"/>
    <property type="match status" value="1"/>
</dbReference>
<sequence>MRADTASSPSCPLTVRLVCIHLVGPGRVVEDPFHSDVRQTHVYSRPTTYNQQDNVNPINNNEVWSRIDRVTLKVINVDDFGAKANGIDDSQAFKEAWELACNSSQGAIVVVPKNKIYHLKPIDFFGPCNSPLIVKIHGTIKATVHHSDYKAHGRRQWLYFVNVQNLRVEGGGIINGNGRTWWQNSCKINIALALTFSQCSNLRVAGLRIRNAQQMHLSFNKCVNVKALNLSVIAPGNSPNTDGIHVSETHNIHIKNCVIKTGDDCISVVSGSQNVQATDITCGPGHGISIGSLGARNSAAYVSNVIVNRATISDTTNGVRIKTWQGGSGYAKNIKFQNIMVHNVSNPIIIDQNYCDHHKMPCPYKVSAVQVSNVIYENIRGTSASNVALKFNCSRSWHGDKQKHTTQPLLCQVLAPSPTASQQLSNCSGCHCCCEYQIASIIVELSFGLSSSSRSIGFSKIAFRIQLRVLLQTLLRLDQNVLLAALTKSGLEVCSVEVNTTGACLILSFGNSTSYVHATFKKSPIATSEDEAQEAVKKACKGLHFFTIQEAWIQMLVMDSGCYGTYHPQLWLNGLLKLFVFICKCSKKASR</sequence>
<dbReference type="PANTHER" id="PTHR31375">
    <property type="match status" value="1"/>
</dbReference>
<comment type="similarity">
    <text evidence="2 9">Belongs to the glycosyl hydrolase 28 family.</text>
</comment>
<protein>
    <recommendedName>
        <fullName evidence="10">RNA-binding protein Tab2/Atab2 C-terminal domain-containing protein</fullName>
    </recommendedName>
</protein>
<dbReference type="EMBL" id="KZ668386">
    <property type="protein sequence ID" value="PPR88054.1"/>
    <property type="molecule type" value="Genomic_DNA"/>
</dbReference>
<keyword evidence="6 9" id="KW-0326">Glycosidase</keyword>
<proteinExistence type="inferred from homology"/>
<evidence type="ECO:0000256" key="8">
    <source>
        <dbReference type="PROSITE-ProRule" id="PRU10052"/>
    </source>
</evidence>
<feature type="domain" description="RNA-binding protein Tab2/Atab2 C-terminal" evidence="10">
    <location>
        <begin position="482"/>
        <end position="550"/>
    </location>
</feature>
<evidence type="ECO:0000256" key="3">
    <source>
        <dbReference type="ARBA" id="ARBA00022512"/>
    </source>
</evidence>
<dbReference type="PROSITE" id="PS00502">
    <property type="entry name" value="POLYGALACTURONASE"/>
    <property type="match status" value="1"/>
</dbReference>
<feature type="active site" evidence="8">
    <location>
        <position position="286"/>
    </location>
</feature>
<accession>A0A2P5WAD6</accession>
<dbReference type="GO" id="GO:0005975">
    <property type="term" value="P:carbohydrate metabolic process"/>
    <property type="evidence" value="ECO:0007669"/>
    <property type="project" value="InterPro"/>
</dbReference>
<keyword evidence="4" id="KW-0964">Secreted</keyword>
<evidence type="ECO:0000256" key="1">
    <source>
        <dbReference type="ARBA" id="ARBA00004191"/>
    </source>
</evidence>
<dbReference type="GO" id="GO:0071555">
    <property type="term" value="P:cell wall organization"/>
    <property type="evidence" value="ECO:0007669"/>
    <property type="project" value="UniProtKB-KW"/>
</dbReference>
<dbReference type="Pfam" id="PF00295">
    <property type="entry name" value="Glyco_hydro_28"/>
    <property type="match status" value="1"/>
</dbReference>
<keyword evidence="7" id="KW-0961">Cell wall biogenesis/degradation</keyword>
<dbReference type="InterPro" id="IPR000743">
    <property type="entry name" value="Glyco_hydro_28"/>
</dbReference>
<keyword evidence="3" id="KW-0134">Cell wall</keyword>
<dbReference type="OrthoDB" id="187139at2759"/>
<dbReference type="GO" id="GO:0004650">
    <property type="term" value="F:polygalacturonase activity"/>
    <property type="evidence" value="ECO:0007669"/>
    <property type="project" value="InterPro"/>
</dbReference>
<keyword evidence="5 9" id="KW-0378">Hydrolase</keyword>
<dbReference type="Gene3D" id="2.160.20.10">
    <property type="entry name" value="Single-stranded right-handed beta-helix, Pectin lyase-like"/>
    <property type="match status" value="1"/>
</dbReference>
<dbReference type="AlphaFoldDB" id="A0A2P5WAD6"/>
<name>A0A2P5WAD6_GOSBA</name>
<dbReference type="Proteomes" id="UP000239757">
    <property type="component" value="Unassembled WGS sequence"/>
</dbReference>
<evidence type="ECO:0000313" key="11">
    <source>
        <dbReference type="EMBL" id="PPR88054.1"/>
    </source>
</evidence>
<dbReference type="InterPro" id="IPR046761">
    <property type="entry name" value="Tab2-like_C"/>
</dbReference>
<reference evidence="11 12" key="1">
    <citation type="submission" date="2015-01" db="EMBL/GenBank/DDBJ databases">
        <title>Genome of allotetraploid Gossypium barbadense reveals genomic plasticity and fiber elongation in cotton evolution.</title>
        <authorList>
            <person name="Chen X."/>
            <person name="Liu X."/>
            <person name="Zhao B."/>
            <person name="Zheng H."/>
            <person name="Hu Y."/>
            <person name="Lu G."/>
            <person name="Yang C."/>
            <person name="Chen J."/>
            <person name="Shan C."/>
            <person name="Zhang L."/>
            <person name="Zhou Y."/>
            <person name="Wang L."/>
            <person name="Guo W."/>
            <person name="Bai Y."/>
            <person name="Ruan J."/>
            <person name="Shangguan X."/>
            <person name="Mao Y."/>
            <person name="Jiang J."/>
            <person name="Zhu Y."/>
            <person name="Lei J."/>
            <person name="Kang H."/>
            <person name="Chen S."/>
            <person name="He X."/>
            <person name="Wang R."/>
            <person name="Wang Y."/>
            <person name="Chen J."/>
            <person name="Wang L."/>
            <person name="Yu S."/>
            <person name="Wang B."/>
            <person name="Wei J."/>
            <person name="Song S."/>
            <person name="Lu X."/>
            <person name="Gao Z."/>
            <person name="Gu W."/>
            <person name="Deng X."/>
            <person name="Ma D."/>
            <person name="Wang S."/>
            <person name="Liang W."/>
            <person name="Fang L."/>
            <person name="Cai C."/>
            <person name="Zhu X."/>
            <person name="Zhou B."/>
            <person name="Zhang Y."/>
            <person name="Chen Z."/>
            <person name="Xu S."/>
            <person name="Zhu R."/>
            <person name="Wang S."/>
            <person name="Zhang T."/>
            <person name="Zhao G."/>
        </authorList>
    </citation>
    <scope>NUCLEOTIDE SEQUENCE [LARGE SCALE GENOMIC DNA]</scope>
    <source>
        <strain evidence="12">cv. Xinhai21</strain>
        <tissue evidence="11">Leaf</tissue>
    </source>
</reference>
<comment type="subcellular location">
    <subcellularLocation>
        <location evidence="1">Secreted</location>
        <location evidence="1">Cell wall</location>
    </subcellularLocation>
</comment>
<organism evidence="11 12">
    <name type="scientific">Gossypium barbadense</name>
    <name type="common">Sea Island cotton</name>
    <name type="synonym">Hibiscus barbadensis</name>
    <dbReference type="NCBI Taxonomy" id="3634"/>
    <lineage>
        <taxon>Eukaryota</taxon>
        <taxon>Viridiplantae</taxon>
        <taxon>Streptophyta</taxon>
        <taxon>Embryophyta</taxon>
        <taxon>Tracheophyta</taxon>
        <taxon>Spermatophyta</taxon>
        <taxon>Magnoliopsida</taxon>
        <taxon>eudicotyledons</taxon>
        <taxon>Gunneridae</taxon>
        <taxon>Pentapetalae</taxon>
        <taxon>rosids</taxon>
        <taxon>malvids</taxon>
        <taxon>Malvales</taxon>
        <taxon>Malvaceae</taxon>
        <taxon>Malvoideae</taxon>
        <taxon>Gossypium</taxon>
    </lineage>
</organism>
<dbReference type="InterPro" id="IPR006626">
    <property type="entry name" value="PbH1"/>
</dbReference>
<evidence type="ECO:0000256" key="7">
    <source>
        <dbReference type="ARBA" id="ARBA00023316"/>
    </source>
</evidence>
<evidence type="ECO:0000256" key="6">
    <source>
        <dbReference type="ARBA" id="ARBA00023295"/>
    </source>
</evidence>
<gene>
    <name evidence="11" type="ORF">GOBAR_AA32632</name>
</gene>
<evidence type="ECO:0000256" key="2">
    <source>
        <dbReference type="ARBA" id="ARBA00008834"/>
    </source>
</evidence>
<evidence type="ECO:0000256" key="4">
    <source>
        <dbReference type="ARBA" id="ARBA00022525"/>
    </source>
</evidence>
<dbReference type="InterPro" id="IPR011050">
    <property type="entry name" value="Pectin_lyase_fold/virulence"/>
</dbReference>
<dbReference type="Pfam" id="PF20429">
    <property type="entry name" value="Tab2-like_C"/>
    <property type="match status" value="1"/>
</dbReference>
<dbReference type="InterPro" id="IPR012334">
    <property type="entry name" value="Pectin_lyas_fold"/>
</dbReference>
<dbReference type="SMART" id="SM00710">
    <property type="entry name" value="PbH1"/>
    <property type="match status" value="4"/>
</dbReference>
<evidence type="ECO:0000256" key="5">
    <source>
        <dbReference type="ARBA" id="ARBA00022801"/>
    </source>
</evidence>